<dbReference type="Proteomes" id="UP000663929">
    <property type="component" value="Chromosome"/>
</dbReference>
<dbReference type="Gene3D" id="3.40.47.10">
    <property type="match status" value="1"/>
</dbReference>
<proteinExistence type="predicted"/>
<name>A0A8A4TKI8_SULCO</name>
<dbReference type="EMBL" id="CP071793">
    <property type="protein sequence ID" value="QTD49348.1"/>
    <property type="molecule type" value="Genomic_DNA"/>
</dbReference>
<dbReference type="SUPFAM" id="SSF53901">
    <property type="entry name" value="Thiolase-like"/>
    <property type="match status" value="2"/>
</dbReference>
<dbReference type="InterPro" id="IPR014030">
    <property type="entry name" value="Ketoacyl_synth_N"/>
</dbReference>
<evidence type="ECO:0000313" key="2">
    <source>
        <dbReference type="EMBL" id="QTD49348.1"/>
    </source>
</evidence>
<dbReference type="Pfam" id="PF00109">
    <property type="entry name" value="ketoacyl-synt"/>
    <property type="match status" value="1"/>
</dbReference>
<keyword evidence="3" id="KW-1185">Reference proteome</keyword>
<dbReference type="AlphaFoldDB" id="A0A8A4TKI8"/>
<sequence length="364" mass="38440">MSSTVTIHHLRSTDPARQVCVSGIGLLTPIGLHAPQCFASMRAGIARFEETENYYCQASDEELAESQPLVWSRVQTLAAEPGPQRIAALAAEAVSDLLDRTPLRRRDLDRLACIPVLPRPLGRDLLQDIEARTGIAMRPGSGAIHETEAGFPLAVEQACTAILEGAIDACVVVAADSFLESGLLDQLDASGHLKSARNLDGFIPGEGAAAIMLETRARAEARMTGAMAVIEAVASGLEPEPPGSPNPTSGDGLVEILNQLNEELEDLALPEWAIVTLNGTSRPAREWGAVLSRMLPSLQLGEIWYPTESLGHCGVAAAAIGFALAAYAMREKQAPHPSGLLAALGSDARRGVLIFSRAHASPAT</sequence>
<gene>
    <name evidence="2" type="ORF">J3U87_27500</name>
</gene>
<dbReference type="KEGG" id="scor:J3U87_27500"/>
<dbReference type="GO" id="GO:0016746">
    <property type="term" value="F:acyltransferase activity"/>
    <property type="evidence" value="ECO:0007669"/>
    <property type="project" value="InterPro"/>
</dbReference>
<reference evidence="2" key="1">
    <citation type="submission" date="2021-03" db="EMBL/GenBank/DDBJ databases">
        <title>Acanthopleuribacteraceae sp. M133.</title>
        <authorList>
            <person name="Wang G."/>
        </authorList>
    </citation>
    <scope>NUCLEOTIDE SEQUENCE</scope>
    <source>
        <strain evidence="2">M133</strain>
    </source>
</reference>
<feature type="domain" description="Beta-ketoacyl synthase-like N-terminal" evidence="1">
    <location>
        <begin position="154"/>
        <end position="218"/>
    </location>
</feature>
<protein>
    <recommendedName>
        <fullName evidence="1">Beta-ketoacyl synthase-like N-terminal domain-containing protein</fullName>
    </recommendedName>
</protein>
<evidence type="ECO:0000313" key="3">
    <source>
        <dbReference type="Proteomes" id="UP000663929"/>
    </source>
</evidence>
<evidence type="ECO:0000259" key="1">
    <source>
        <dbReference type="Pfam" id="PF00109"/>
    </source>
</evidence>
<accession>A0A8A4TKI8</accession>
<organism evidence="2 3">
    <name type="scientific">Sulfidibacter corallicola</name>
    <dbReference type="NCBI Taxonomy" id="2818388"/>
    <lineage>
        <taxon>Bacteria</taxon>
        <taxon>Pseudomonadati</taxon>
        <taxon>Acidobacteriota</taxon>
        <taxon>Holophagae</taxon>
        <taxon>Acanthopleuribacterales</taxon>
        <taxon>Acanthopleuribacteraceae</taxon>
        <taxon>Sulfidibacter</taxon>
    </lineage>
</organism>
<dbReference type="InterPro" id="IPR016039">
    <property type="entry name" value="Thiolase-like"/>
</dbReference>
<dbReference type="RefSeq" id="WP_237378983.1">
    <property type="nucleotide sequence ID" value="NZ_CP071793.1"/>
</dbReference>